<keyword evidence="13" id="KW-1015">Disulfide bond</keyword>
<keyword evidence="11" id="KW-0472">Membrane</keyword>
<evidence type="ECO:0000313" key="17">
    <source>
        <dbReference type="EMBL" id="EAX87852.1"/>
    </source>
</evidence>
<keyword evidence="5" id="KW-0812">Transmembrane</keyword>
<sequence length="237" mass="25254">MIEGGYGGGGYASNYFGNDEFYGSGSGGGQTAVKFEVNDLWHRVIVSGAGGGCDDNFGTFNSDNDGSGGAGGIIGQGWFLSGVYNFSYLANSTSGFSFGYGESAQKLKSLNPKGVQTCSGDSDRAGAGSGWFGGFESHNGQSGSGGGSSWVLSKDAIIPQGKIEAFDSFYQSIGKYEYAFTNSDYLFDHIFHTSGVWEGNGKLIITILNHCIFNTKFLCYRLHIFNLFLFSISIYES</sequence>
<evidence type="ECO:0000256" key="11">
    <source>
        <dbReference type="ARBA" id="ARBA00023136"/>
    </source>
</evidence>
<keyword evidence="15" id="KW-0325">Glycoprotein</keyword>
<dbReference type="EC" id="2.7.10.1" evidence="2"/>
<evidence type="ECO:0000256" key="12">
    <source>
        <dbReference type="ARBA" id="ARBA00023137"/>
    </source>
</evidence>
<keyword evidence="6" id="KW-0732">Signal</keyword>
<evidence type="ECO:0000256" key="14">
    <source>
        <dbReference type="ARBA" id="ARBA00023170"/>
    </source>
</evidence>
<evidence type="ECO:0000259" key="16">
    <source>
        <dbReference type="Pfam" id="PF12810"/>
    </source>
</evidence>
<dbReference type="Proteomes" id="UP000001542">
    <property type="component" value="Unassembled WGS sequence"/>
</dbReference>
<evidence type="ECO:0000256" key="7">
    <source>
        <dbReference type="ARBA" id="ARBA00022741"/>
    </source>
</evidence>
<name>A2G4Q8_TRIV3</name>
<keyword evidence="8" id="KW-0418">Kinase</keyword>
<evidence type="ECO:0000256" key="13">
    <source>
        <dbReference type="ARBA" id="ARBA00023157"/>
    </source>
</evidence>
<protein>
    <recommendedName>
        <fullName evidence="2">receptor protein-tyrosine kinase</fullName>
        <ecNumber evidence="2">2.7.10.1</ecNumber>
    </recommendedName>
</protein>
<evidence type="ECO:0000256" key="15">
    <source>
        <dbReference type="ARBA" id="ARBA00023180"/>
    </source>
</evidence>
<gene>
    <name evidence="17" type="ORF">TVAG_089080</name>
</gene>
<dbReference type="KEGG" id="tva:4745504"/>
<evidence type="ECO:0000256" key="8">
    <source>
        <dbReference type="ARBA" id="ARBA00022777"/>
    </source>
</evidence>
<keyword evidence="10" id="KW-1133">Transmembrane helix</keyword>
<dbReference type="GO" id="GO:0004714">
    <property type="term" value="F:transmembrane receptor protein tyrosine kinase activity"/>
    <property type="evidence" value="ECO:0007669"/>
    <property type="project" value="UniProtKB-EC"/>
</dbReference>
<keyword evidence="4" id="KW-0808">Transferase</keyword>
<keyword evidence="3" id="KW-1003">Cell membrane</keyword>
<evidence type="ECO:0000256" key="3">
    <source>
        <dbReference type="ARBA" id="ARBA00022475"/>
    </source>
</evidence>
<keyword evidence="18" id="KW-1185">Reference proteome</keyword>
<dbReference type="RefSeq" id="XP_001300782.1">
    <property type="nucleotide sequence ID" value="XM_001300781.1"/>
</dbReference>
<dbReference type="GO" id="GO:0005524">
    <property type="term" value="F:ATP binding"/>
    <property type="evidence" value="ECO:0007669"/>
    <property type="project" value="UniProtKB-KW"/>
</dbReference>
<organism evidence="17 18">
    <name type="scientific">Trichomonas vaginalis (strain ATCC PRA-98 / G3)</name>
    <dbReference type="NCBI Taxonomy" id="412133"/>
    <lineage>
        <taxon>Eukaryota</taxon>
        <taxon>Metamonada</taxon>
        <taxon>Parabasalia</taxon>
        <taxon>Trichomonadida</taxon>
        <taxon>Trichomonadidae</taxon>
        <taxon>Trichomonas</taxon>
    </lineage>
</organism>
<accession>A2G4Q8</accession>
<proteinExistence type="predicted"/>
<evidence type="ECO:0000256" key="4">
    <source>
        <dbReference type="ARBA" id="ARBA00022679"/>
    </source>
</evidence>
<evidence type="ECO:0000256" key="10">
    <source>
        <dbReference type="ARBA" id="ARBA00022989"/>
    </source>
</evidence>
<dbReference type="InParanoid" id="A2G4Q8"/>
<evidence type="ECO:0000256" key="6">
    <source>
        <dbReference type="ARBA" id="ARBA00022729"/>
    </source>
</evidence>
<comment type="subcellular location">
    <subcellularLocation>
        <location evidence="1">Cell membrane</location>
        <topology evidence="1">Single-pass type I membrane protein</topology>
    </subcellularLocation>
</comment>
<dbReference type="AlphaFoldDB" id="A2G4Q8"/>
<keyword evidence="14" id="KW-0675">Receptor</keyword>
<reference evidence="17" key="1">
    <citation type="submission" date="2006-10" db="EMBL/GenBank/DDBJ databases">
        <authorList>
            <person name="Amadeo P."/>
            <person name="Zhao Q."/>
            <person name="Wortman J."/>
            <person name="Fraser-Liggett C."/>
            <person name="Carlton J."/>
        </authorList>
    </citation>
    <scope>NUCLEOTIDE SEQUENCE</scope>
    <source>
        <strain evidence="17">G3</strain>
    </source>
</reference>
<dbReference type="GO" id="GO:0005886">
    <property type="term" value="C:plasma membrane"/>
    <property type="evidence" value="ECO:0007669"/>
    <property type="project" value="UniProtKB-SubCell"/>
</dbReference>
<keyword evidence="9" id="KW-0067">ATP-binding</keyword>
<keyword evidence="7" id="KW-0547">Nucleotide-binding</keyword>
<evidence type="ECO:0000313" key="18">
    <source>
        <dbReference type="Proteomes" id="UP000001542"/>
    </source>
</evidence>
<evidence type="ECO:0000256" key="2">
    <source>
        <dbReference type="ARBA" id="ARBA00011902"/>
    </source>
</evidence>
<evidence type="ECO:0000256" key="1">
    <source>
        <dbReference type="ARBA" id="ARBA00004251"/>
    </source>
</evidence>
<evidence type="ECO:0000256" key="5">
    <source>
        <dbReference type="ARBA" id="ARBA00022692"/>
    </source>
</evidence>
<dbReference type="VEuPathDB" id="TrichDB:TVAGG3_0637050"/>
<evidence type="ECO:0000256" key="9">
    <source>
        <dbReference type="ARBA" id="ARBA00022840"/>
    </source>
</evidence>
<dbReference type="Pfam" id="PF12810">
    <property type="entry name" value="ALK_LTK_GRD"/>
    <property type="match status" value="1"/>
</dbReference>
<dbReference type="EMBL" id="DS114387">
    <property type="protein sequence ID" value="EAX87852.1"/>
    <property type="molecule type" value="Genomic_DNA"/>
</dbReference>
<keyword evidence="12" id="KW-0829">Tyrosine-protein kinase</keyword>
<dbReference type="VEuPathDB" id="TrichDB:TVAG_089080"/>
<feature type="domain" description="ALK/LTK-like glycine-rich" evidence="16">
    <location>
        <begin position="1"/>
        <end position="208"/>
    </location>
</feature>
<dbReference type="InterPro" id="IPR055163">
    <property type="entry name" value="ALK/LTK-like_GRD"/>
</dbReference>
<reference evidence="17" key="2">
    <citation type="journal article" date="2007" name="Science">
        <title>Draft genome sequence of the sexually transmitted pathogen Trichomonas vaginalis.</title>
        <authorList>
            <person name="Carlton J.M."/>
            <person name="Hirt R.P."/>
            <person name="Silva J.C."/>
            <person name="Delcher A.L."/>
            <person name="Schatz M."/>
            <person name="Zhao Q."/>
            <person name="Wortman J.R."/>
            <person name="Bidwell S.L."/>
            <person name="Alsmark U.C.M."/>
            <person name="Besteiro S."/>
            <person name="Sicheritz-Ponten T."/>
            <person name="Noel C.J."/>
            <person name="Dacks J.B."/>
            <person name="Foster P.G."/>
            <person name="Simillion C."/>
            <person name="Van de Peer Y."/>
            <person name="Miranda-Saavedra D."/>
            <person name="Barton G.J."/>
            <person name="Westrop G.D."/>
            <person name="Mueller S."/>
            <person name="Dessi D."/>
            <person name="Fiori P.L."/>
            <person name="Ren Q."/>
            <person name="Paulsen I."/>
            <person name="Zhang H."/>
            <person name="Bastida-Corcuera F.D."/>
            <person name="Simoes-Barbosa A."/>
            <person name="Brown M.T."/>
            <person name="Hayes R.D."/>
            <person name="Mukherjee M."/>
            <person name="Okumura C.Y."/>
            <person name="Schneider R."/>
            <person name="Smith A.J."/>
            <person name="Vanacova S."/>
            <person name="Villalvazo M."/>
            <person name="Haas B.J."/>
            <person name="Pertea M."/>
            <person name="Feldblyum T.V."/>
            <person name="Utterback T.R."/>
            <person name="Shu C.L."/>
            <person name="Osoegawa K."/>
            <person name="de Jong P.J."/>
            <person name="Hrdy I."/>
            <person name="Horvathova L."/>
            <person name="Zubacova Z."/>
            <person name="Dolezal P."/>
            <person name="Malik S.B."/>
            <person name="Logsdon J.M. Jr."/>
            <person name="Henze K."/>
            <person name="Gupta A."/>
            <person name="Wang C.C."/>
            <person name="Dunne R.L."/>
            <person name="Upcroft J.A."/>
            <person name="Upcroft P."/>
            <person name="White O."/>
            <person name="Salzberg S.L."/>
            <person name="Tang P."/>
            <person name="Chiu C.-H."/>
            <person name="Lee Y.-S."/>
            <person name="Embley T.M."/>
            <person name="Coombs G.H."/>
            <person name="Mottram J.C."/>
            <person name="Tachezy J."/>
            <person name="Fraser-Liggett C.M."/>
            <person name="Johnson P.J."/>
        </authorList>
    </citation>
    <scope>NUCLEOTIDE SEQUENCE [LARGE SCALE GENOMIC DNA]</scope>
    <source>
        <strain evidence="17">G3</strain>
    </source>
</reference>